<organism evidence="2 3">
    <name type="scientific">Morella rubra</name>
    <name type="common">Chinese bayberry</name>
    <dbReference type="NCBI Taxonomy" id="262757"/>
    <lineage>
        <taxon>Eukaryota</taxon>
        <taxon>Viridiplantae</taxon>
        <taxon>Streptophyta</taxon>
        <taxon>Embryophyta</taxon>
        <taxon>Tracheophyta</taxon>
        <taxon>Spermatophyta</taxon>
        <taxon>Magnoliopsida</taxon>
        <taxon>eudicotyledons</taxon>
        <taxon>Gunneridae</taxon>
        <taxon>Pentapetalae</taxon>
        <taxon>rosids</taxon>
        <taxon>fabids</taxon>
        <taxon>Fagales</taxon>
        <taxon>Myricaceae</taxon>
        <taxon>Morella</taxon>
    </lineage>
</organism>
<name>A0A6A1V4P1_9ROSI</name>
<dbReference type="GO" id="GO:0010183">
    <property type="term" value="P:pollen tube guidance"/>
    <property type="evidence" value="ECO:0007669"/>
    <property type="project" value="InterPro"/>
</dbReference>
<proteinExistence type="predicted"/>
<protein>
    <recommendedName>
        <fullName evidence="4">CCG-binding protein 1</fullName>
    </recommendedName>
</protein>
<dbReference type="OrthoDB" id="1924011at2759"/>
<evidence type="ECO:0000256" key="1">
    <source>
        <dbReference type="SAM" id="MobiDB-lite"/>
    </source>
</evidence>
<dbReference type="GO" id="GO:0036033">
    <property type="term" value="F:mediator complex binding"/>
    <property type="evidence" value="ECO:0007669"/>
    <property type="project" value="InterPro"/>
</dbReference>
<evidence type="ECO:0008006" key="4">
    <source>
        <dbReference type="Google" id="ProtNLM"/>
    </source>
</evidence>
<dbReference type="PANTHER" id="PTHR36345">
    <property type="entry name" value="CCG-BINDING PROTEIN 1"/>
    <property type="match status" value="1"/>
</dbReference>
<dbReference type="AlphaFoldDB" id="A0A6A1V4P1"/>
<sequence>MIRSALLRSCSSPLVLEAKDLRYARTSSARFASTVTCSSRDPAFIPKLEPFSRPKFERLFKEPPLIEKSEKELTDYCSTLEGDESYSCWRAYFELKDLQKETPKEDVEKLILQVGGVKSLIGCLHGIAAMHKDHKNKEFNLAKPLNAEKAGRIPCPIPDGLPKSKEELEEEEGARMPDSPFTRLLRTKGRLPAWYSPAPDHETD</sequence>
<keyword evidence="3" id="KW-1185">Reference proteome</keyword>
<reference evidence="2 3" key="1">
    <citation type="journal article" date="2019" name="Plant Biotechnol. J.">
        <title>The red bayberry genome and genetic basis of sex determination.</title>
        <authorList>
            <person name="Jia H.M."/>
            <person name="Jia H.J."/>
            <person name="Cai Q.L."/>
            <person name="Wang Y."/>
            <person name="Zhao H.B."/>
            <person name="Yang W.F."/>
            <person name="Wang G.Y."/>
            <person name="Li Y.H."/>
            <person name="Zhan D.L."/>
            <person name="Shen Y.T."/>
            <person name="Niu Q.F."/>
            <person name="Chang L."/>
            <person name="Qiu J."/>
            <person name="Zhao L."/>
            <person name="Xie H.B."/>
            <person name="Fu W.Y."/>
            <person name="Jin J."/>
            <person name="Li X.W."/>
            <person name="Jiao Y."/>
            <person name="Zhou C.C."/>
            <person name="Tu T."/>
            <person name="Chai C.Y."/>
            <person name="Gao J.L."/>
            <person name="Fan L.J."/>
            <person name="van de Weg E."/>
            <person name="Wang J.Y."/>
            <person name="Gao Z.S."/>
        </authorList>
    </citation>
    <scope>NUCLEOTIDE SEQUENCE [LARGE SCALE GENOMIC DNA]</scope>
    <source>
        <tissue evidence="2">Leaves</tissue>
    </source>
</reference>
<evidence type="ECO:0000313" key="2">
    <source>
        <dbReference type="EMBL" id="KAB1207186.1"/>
    </source>
</evidence>
<feature type="region of interest" description="Disordered" evidence="1">
    <location>
        <begin position="152"/>
        <end position="182"/>
    </location>
</feature>
<dbReference type="InterPro" id="IPR037502">
    <property type="entry name" value="CBP1"/>
</dbReference>
<dbReference type="EMBL" id="RXIC02000025">
    <property type="protein sequence ID" value="KAB1207186.1"/>
    <property type="molecule type" value="Genomic_DNA"/>
</dbReference>
<comment type="caution">
    <text evidence="2">The sequence shown here is derived from an EMBL/GenBank/DDBJ whole genome shotgun (WGS) entry which is preliminary data.</text>
</comment>
<gene>
    <name evidence="2" type="ORF">CJ030_MR7G011507</name>
</gene>
<dbReference type="PANTHER" id="PTHR36345:SF1">
    <property type="entry name" value="CCG-BINDING PROTEIN 1"/>
    <property type="match status" value="1"/>
</dbReference>
<accession>A0A6A1V4P1</accession>
<evidence type="ECO:0000313" key="3">
    <source>
        <dbReference type="Proteomes" id="UP000516437"/>
    </source>
</evidence>
<dbReference type="GO" id="GO:0005634">
    <property type="term" value="C:nucleus"/>
    <property type="evidence" value="ECO:0007669"/>
    <property type="project" value="TreeGrafter"/>
</dbReference>
<dbReference type="GO" id="GO:0005829">
    <property type="term" value="C:cytosol"/>
    <property type="evidence" value="ECO:0007669"/>
    <property type="project" value="TreeGrafter"/>
</dbReference>
<dbReference type="Proteomes" id="UP000516437">
    <property type="component" value="Chromosome 7"/>
</dbReference>